<gene>
    <name evidence="5" type="ORF">CNX65_11630</name>
</gene>
<evidence type="ECO:0000313" key="5">
    <source>
        <dbReference type="EMBL" id="ATE53863.1"/>
    </source>
</evidence>
<dbReference type="InterPro" id="IPR051814">
    <property type="entry name" value="NAD(P)H-dep_FMN_reductase"/>
</dbReference>
<evidence type="ECO:0000313" key="6">
    <source>
        <dbReference type="Proteomes" id="UP000218505"/>
    </source>
</evidence>
<dbReference type="PANTHER" id="PTHR43408">
    <property type="entry name" value="FMN REDUCTASE (NADPH)"/>
    <property type="match status" value="1"/>
</dbReference>
<dbReference type="Pfam" id="PF03358">
    <property type="entry name" value="FMN_red"/>
    <property type="match status" value="1"/>
</dbReference>
<dbReference type="InterPro" id="IPR029039">
    <property type="entry name" value="Flavoprotein-like_sf"/>
</dbReference>
<dbReference type="InterPro" id="IPR023932">
    <property type="entry name" value="CE1759_FMN_reduct"/>
</dbReference>
<protein>
    <submittedName>
        <fullName evidence="5">NADPH-dependent FMN reductase</fullName>
    </submittedName>
</protein>
<feature type="domain" description="NADPH-dependent FMN reductase-like" evidence="4">
    <location>
        <begin position="2"/>
        <end position="153"/>
    </location>
</feature>
<dbReference type="NCBIfam" id="TIGR04037">
    <property type="entry name" value="LLM_duo_CE1759"/>
    <property type="match status" value="1"/>
</dbReference>
<evidence type="ECO:0000256" key="1">
    <source>
        <dbReference type="ARBA" id="ARBA00022630"/>
    </source>
</evidence>
<keyword evidence="6" id="KW-1185">Reference proteome</keyword>
<keyword evidence="2" id="KW-0288">FMN</keyword>
<dbReference type="Gene3D" id="3.40.50.360">
    <property type="match status" value="1"/>
</dbReference>
<evidence type="ECO:0000256" key="2">
    <source>
        <dbReference type="ARBA" id="ARBA00022643"/>
    </source>
</evidence>
<dbReference type="SUPFAM" id="SSF52218">
    <property type="entry name" value="Flavoproteins"/>
    <property type="match status" value="1"/>
</dbReference>
<organism evidence="5 6">
    <name type="scientific">Actinosynnema pretiosum</name>
    <dbReference type="NCBI Taxonomy" id="42197"/>
    <lineage>
        <taxon>Bacteria</taxon>
        <taxon>Bacillati</taxon>
        <taxon>Actinomycetota</taxon>
        <taxon>Actinomycetes</taxon>
        <taxon>Pseudonocardiales</taxon>
        <taxon>Pseudonocardiaceae</taxon>
        <taxon>Actinosynnema</taxon>
    </lineage>
</organism>
<dbReference type="PANTHER" id="PTHR43408:SF2">
    <property type="entry name" value="FMN REDUCTASE (NADPH)"/>
    <property type="match status" value="1"/>
</dbReference>
<dbReference type="EMBL" id="CP023445">
    <property type="protein sequence ID" value="ATE53863.1"/>
    <property type="molecule type" value="Genomic_DNA"/>
</dbReference>
<dbReference type="AlphaFoldDB" id="A0A290Z4H7"/>
<dbReference type="RefSeq" id="WP_096492795.1">
    <property type="nucleotide sequence ID" value="NZ_CP023445.1"/>
</dbReference>
<dbReference type="InterPro" id="IPR005025">
    <property type="entry name" value="FMN_Rdtase-like_dom"/>
</dbReference>
<name>A0A290Z4H7_9PSEU</name>
<reference evidence="5" key="1">
    <citation type="submission" date="2017-09" db="EMBL/GenBank/DDBJ databases">
        <title>Complete Genome Sequence of ansamitocin-producing Bacterium Actinosynnema pretiosum X47.</title>
        <authorList>
            <person name="Cao G."/>
            <person name="Zong G."/>
            <person name="Zhong C."/>
            <person name="Fu J."/>
        </authorList>
    </citation>
    <scope>NUCLEOTIDE SEQUENCE [LARGE SCALE GENOMIC DNA]</scope>
    <source>
        <strain evidence="5">X47</strain>
    </source>
</reference>
<evidence type="ECO:0000259" key="4">
    <source>
        <dbReference type="Pfam" id="PF03358"/>
    </source>
</evidence>
<accession>A0A290Z4H7</accession>
<dbReference type="KEGG" id="apre:CNX65_11630"/>
<sequence>MTRIAVVSAGLGEPSSTHLLADRLAAATSAALAASGGPVEVTTAHLRDVARDVADNLVTGFAGPKLRAVIEDVVGADALIAVTPTFNASYSGLFKSFVDVLEPTSLAGKPVLIGATGGSERHSLVLDHALRPLFAYLKAIVLPTGVYAASADWGAGSGLVGRIDRAGAELADLLAGRAPAAQADPYADVVPFERLLAGDR</sequence>
<keyword evidence="3" id="KW-0560">Oxidoreductase</keyword>
<dbReference type="Proteomes" id="UP000218505">
    <property type="component" value="Chromosome"/>
</dbReference>
<keyword evidence="1" id="KW-0285">Flavoprotein</keyword>
<proteinExistence type="predicted"/>
<evidence type="ECO:0000256" key="3">
    <source>
        <dbReference type="ARBA" id="ARBA00023002"/>
    </source>
</evidence>
<dbReference type="GO" id="GO:0016491">
    <property type="term" value="F:oxidoreductase activity"/>
    <property type="evidence" value="ECO:0007669"/>
    <property type="project" value="UniProtKB-KW"/>
</dbReference>